<accession>A0A8S5V8Y2</accession>
<organism evidence="1">
    <name type="scientific">Siphoviridae sp. cttma3</name>
    <dbReference type="NCBI Taxonomy" id="2825708"/>
    <lineage>
        <taxon>Viruses</taxon>
        <taxon>Duplodnaviria</taxon>
        <taxon>Heunggongvirae</taxon>
        <taxon>Uroviricota</taxon>
        <taxon>Caudoviricetes</taxon>
    </lineage>
</organism>
<reference evidence="1" key="1">
    <citation type="journal article" date="2021" name="Proc. Natl. Acad. Sci. U.S.A.">
        <title>A Catalog of Tens of Thousands of Viruses from Human Metagenomes Reveals Hidden Associations with Chronic Diseases.</title>
        <authorList>
            <person name="Tisza M.J."/>
            <person name="Buck C.B."/>
        </authorList>
    </citation>
    <scope>NUCLEOTIDE SEQUENCE</scope>
    <source>
        <strain evidence="1">Cttma3</strain>
    </source>
</reference>
<evidence type="ECO:0000313" key="1">
    <source>
        <dbReference type="EMBL" id="DAG03063.1"/>
    </source>
</evidence>
<proteinExistence type="predicted"/>
<name>A0A8S5V8Y2_9CAUD</name>
<sequence>MIYYLLTLLPSAHIIAGWLLRYTPHRLYCLSAQATLTCPEHGFIFEG</sequence>
<protein>
    <submittedName>
        <fullName evidence="1">Uncharacterized protein</fullName>
    </submittedName>
</protein>
<dbReference type="EMBL" id="BK016222">
    <property type="protein sequence ID" value="DAG03063.1"/>
    <property type="molecule type" value="Genomic_DNA"/>
</dbReference>